<name>F0ZXT3_DICPU</name>
<evidence type="ECO:0000313" key="1">
    <source>
        <dbReference type="EMBL" id="EGC31246.1"/>
    </source>
</evidence>
<dbReference type="Proteomes" id="UP000001064">
    <property type="component" value="Unassembled WGS sequence"/>
</dbReference>
<feature type="non-terminal residue" evidence="1">
    <location>
        <position position="491"/>
    </location>
</feature>
<dbReference type="AlphaFoldDB" id="F0ZXT3"/>
<gene>
    <name evidence="1" type="ORF">DICPUDRAFT_5960</name>
</gene>
<dbReference type="SUPFAM" id="SSF52047">
    <property type="entry name" value="RNI-like"/>
    <property type="match status" value="1"/>
</dbReference>
<dbReference type="RefSeq" id="XP_003292224.1">
    <property type="nucleotide sequence ID" value="XM_003292176.1"/>
</dbReference>
<dbReference type="VEuPathDB" id="AmoebaDB:DICPUDRAFT_5960"/>
<evidence type="ECO:0008006" key="3">
    <source>
        <dbReference type="Google" id="ProtNLM"/>
    </source>
</evidence>
<dbReference type="GeneID" id="10505972"/>
<protein>
    <recommendedName>
        <fullName evidence="3">F-box domain-containing protein</fullName>
    </recommendedName>
</protein>
<dbReference type="EMBL" id="GL871266">
    <property type="protein sequence ID" value="EGC31246.1"/>
    <property type="molecule type" value="Genomic_DNA"/>
</dbReference>
<feature type="non-terminal residue" evidence="1">
    <location>
        <position position="1"/>
    </location>
</feature>
<sequence>KKITSKIIYKEIIHYCIKEEREEGKWKYQLALVCKLWFSVIKKLVNHFVVNDFKSLEYLEKRLIIIHEQQEGQKRLDRFNHYFTSNNMIYTHRNNNYFSILNGITKLIFKDLDNNLIIYSNNNNSNNNNNDSYYKIISSIRELIKNISSIKQIKFLLSDTFFVELQPSSFYLESLKIKSSNKITFPLESVAETLLKSINLKTVSLNSFCYCSNPMVFLGALIKSKVQNFNLKIDSHGNLSIDHLLEKNFSSFKISGAKLYLERFNMVINQPSIEYIDSPLHFMENEPMENIITFCDNLKNNKTIRKLSISGDIGLPLSSTISRLFSNVFSFNQTITSLSISKLKIISEGFFQSLIKHPTLTQLELTDGCIDESLLISLSNLLCEPSKTKIEYLSIRNNNISDINSSIYMIFLKSTTLKGIDLSNNNFTVHQTGKMFEALSNNDYIYKLDFSNSCNFSTNHLVKSLNNYINNSKKLLAINLYNCYLINQKNN</sequence>
<dbReference type="OMA" id="AINLYNC"/>
<dbReference type="OrthoDB" id="20131at2759"/>
<reference evidence="2" key="1">
    <citation type="journal article" date="2011" name="Genome Biol.">
        <title>Comparative genomics of the social amoebae Dictyostelium discoideum and Dictyostelium purpureum.</title>
        <authorList>
            <consortium name="US DOE Joint Genome Institute (JGI-PGF)"/>
            <person name="Sucgang R."/>
            <person name="Kuo A."/>
            <person name="Tian X."/>
            <person name="Salerno W."/>
            <person name="Parikh A."/>
            <person name="Feasley C.L."/>
            <person name="Dalin E."/>
            <person name="Tu H."/>
            <person name="Huang E."/>
            <person name="Barry K."/>
            <person name="Lindquist E."/>
            <person name="Shapiro H."/>
            <person name="Bruce D."/>
            <person name="Schmutz J."/>
            <person name="Salamov A."/>
            <person name="Fey P."/>
            <person name="Gaudet P."/>
            <person name="Anjard C."/>
            <person name="Babu M.M."/>
            <person name="Basu S."/>
            <person name="Bushmanova Y."/>
            <person name="van der Wel H."/>
            <person name="Katoh-Kurasawa M."/>
            <person name="Dinh C."/>
            <person name="Coutinho P.M."/>
            <person name="Saito T."/>
            <person name="Elias M."/>
            <person name="Schaap P."/>
            <person name="Kay R.R."/>
            <person name="Henrissat B."/>
            <person name="Eichinger L."/>
            <person name="Rivero F."/>
            <person name="Putnam N.H."/>
            <person name="West C.M."/>
            <person name="Loomis W.F."/>
            <person name="Chisholm R.L."/>
            <person name="Shaulsky G."/>
            <person name="Strassmann J.E."/>
            <person name="Queller D.C."/>
            <person name="Kuspa A."/>
            <person name="Grigoriev I.V."/>
        </authorList>
    </citation>
    <scope>NUCLEOTIDE SEQUENCE [LARGE SCALE GENOMIC DNA]</scope>
    <source>
        <strain evidence="2">QSDP1</strain>
    </source>
</reference>
<dbReference type="InterPro" id="IPR032675">
    <property type="entry name" value="LRR_dom_sf"/>
</dbReference>
<dbReference type="STRING" id="5786.F0ZXT3"/>
<dbReference type="InParanoid" id="F0ZXT3"/>
<dbReference type="eggNOG" id="ENOG502RST4">
    <property type="taxonomic scope" value="Eukaryota"/>
</dbReference>
<accession>F0ZXT3</accession>
<evidence type="ECO:0000313" key="2">
    <source>
        <dbReference type="Proteomes" id="UP000001064"/>
    </source>
</evidence>
<dbReference type="KEGG" id="dpp:DICPUDRAFT_5960"/>
<proteinExistence type="predicted"/>
<organism evidence="1 2">
    <name type="scientific">Dictyostelium purpureum</name>
    <name type="common">Slime mold</name>
    <dbReference type="NCBI Taxonomy" id="5786"/>
    <lineage>
        <taxon>Eukaryota</taxon>
        <taxon>Amoebozoa</taxon>
        <taxon>Evosea</taxon>
        <taxon>Eumycetozoa</taxon>
        <taxon>Dictyostelia</taxon>
        <taxon>Dictyosteliales</taxon>
        <taxon>Dictyosteliaceae</taxon>
        <taxon>Dictyostelium</taxon>
    </lineage>
</organism>
<dbReference type="Gene3D" id="3.80.10.10">
    <property type="entry name" value="Ribonuclease Inhibitor"/>
    <property type="match status" value="2"/>
</dbReference>
<keyword evidence="2" id="KW-1185">Reference proteome</keyword>